<dbReference type="Proteomes" id="UP001231915">
    <property type="component" value="Unassembled WGS sequence"/>
</dbReference>
<proteinExistence type="predicted"/>
<organism evidence="1 2">
    <name type="scientific">Pseudoalteromonas obscura</name>
    <dbReference type="NCBI Taxonomy" id="3048491"/>
    <lineage>
        <taxon>Bacteria</taxon>
        <taxon>Pseudomonadati</taxon>
        <taxon>Pseudomonadota</taxon>
        <taxon>Gammaproteobacteria</taxon>
        <taxon>Alteromonadales</taxon>
        <taxon>Pseudoalteromonadaceae</taxon>
        <taxon>Pseudoalteromonas</taxon>
    </lineage>
</organism>
<reference evidence="1 2" key="1">
    <citation type="submission" date="2023-05" db="EMBL/GenBank/DDBJ databases">
        <title>Pseudoalteromonas ardens sp. nov., Pseudoalteromonas obscura sp. nov., and Pseudoalteromonas umbrosa sp. nov., isolated from the coral Montipora capitata.</title>
        <authorList>
            <person name="Thomas E.M."/>
            <person name="Smith E.M."/>
            <person name="Papke E."/>
            <person name="Shlafstein M.D."/>
            <person name="Oline D.K."/>
            <person name="Videau P."/>
            <person name="Saw J.H."/>
            <person name="Strangman W.K."/>
            <person name="Ushijima B."/>
        </authorList>
    </citation>
    <scope>NUCLEOTIDE SEQUENCE [LARGE SCALE GENOMIC DNA]</scope>
    <source>
        <strain evidence="1 2">P94</strain>
    </source>
</reference>
<accession>A0ABT7ERM9</accession>
<comment type="caution">
    <text evidence="1">The sequence shown here is derived from an EMBL/GenBank/DDBJ whole genome shotgun (WGS) entry which is preliminary data.</text>
</comment>
<evidence type="ECO:0000313" key="2">
    <source>
        <dbReference type="Proteomes" id="UP001231915"/>
    </source>
</evidence>
<sequence length="49" mass="5444">MLNSAAACSNTQTTHEPIHTIAQKPQIQWMAWLSKIGRSLNLSAVVMHK</sequence>
<dbReference type="RefSeq" id="WP_211012559.1">
    <property type="nucleotide sequence ID" value="NZ_JASJUT010000012.1"/>
</dbReference>
<evidence type="ECO:0000313" key="1">
    <source>
        <dbReference type="EMBL" id="MDK2597702.1"/>
    </source>
</evidence>
<protein>
    <submittedName>
        <fullName evidence="1">Uncharacterized protein</fullName>
    </submittedName>
</protein>
<gene>
    <name evidence="1" type="ORF">QNM18_21810</name>
</gene>
<dbReference type="EMBL" id="JASJUT010000012">
    <property type="protein sequence ID" value="MDK2597702.1"/>
    <property type="molecule type" value="Genomic_DNA"/>
</dbReference>
<name>A0ABT7ERM9_9GAMM</name>
<keyword evidence="2" id="KW-1185">Reference proteome</keyword>